<dbReference type="Proteomes" id="UP000019335">
    <property type="component" value="Chromosome 7"/>
</dbReference>
<comment type="caution">
    <text evidence="1">The sequence shown here is derived from an EMBL/GenBank/DDBJ whole genome shotgun (WGS) entry which is preliminary data.</text>
</comment>
<organism evidence="1 2">
    <name type="scientific">Nannochloropsis gaditana</name>
    <dbReference type="NCBI Taxonomy" id="72520"/>
    <lineage>
        <taxon>Eukaryota</taxon>
        <taxon>Sar</taxon>
        <taxon>Stramenopiles</taxon>
        <taxon>Ochrophyta</taxon>
        <taxon>Eustigmatophyceae</taxon>
        <taxon>Eustigmatales</taxon>
        <taxon>Monodopsidaceae</taxon>
        <taxon>Nannochloropsis</taxon>
    </lineage>
</organism>
<protein>
    <submittedName>
        <fullName evidence="1">Uncharacterized protein</fullName>
    </submittedName>
</protein>
<dbReference type="EMBL" id="AZIL01000469">
    <property type="protein sequence ID" value="EWM27386.1"/>
    <property type="molecule type" value="Genomic_DNA"/>
</dbReference>
<name>W7U3D8_9STRA</name>
<gene>
    <name evidence="1" type="ORF">Naga_100185g2</name>
</gene>
<keyword evidence="2" id="KW-1185">Reference proteome</keyword>
<dbReference type="AlphaFoldDB" id="W7U3D8"/>
<evidence type="ECO:0000313" key="2">
    <source>
        <dbReference type="Proteomes" id="UP000019335"/>
    </source>
</evidence>
<reference evidence="1 2" key="1">
    <citation type="journal article" date="2014" name="Mol. Plant">
        <title>Chromosome Scale Genome Assembly and Transcriptome Profiling of Nannochloropsis gaditana in Nitrogen Depletion.</title>
        <authorList>
            <person name="Corteggiani Carpinelli E."/>
            <person name="Telatin A."/>
            <person name="Vitulo N."/>
            <person name="Forcato C."/>
            <person name="D'Angelo M."/>
            <person name="Schiavon R."/>
            <person name="Vezzi A."/>
            <person name="Giacometti G.M."/>
            <person name="Morosinotto T."/>
            <person name="Valle G."/>
        </authorList>
    </citation>
    <scope>NUCLEOTIDE SEQUENCE [LARGE SCALE GENOMIC DNA]</scope>
    <source>
        <strain evidence="1 2">B-31</strain>
    </source>
</reference>
<evidence type="ECO:0000313" key="1">
    <source>
        <dbReference type="EMBL" id="EWM27386.1"/>
    </source>
</evidence>
<proteinExistence type="predicted"/>
<accession>W7U3D8</accession>
<sequence>MRWGANLELEKTNPGHDHVRPLGQEHGWKASIVQMVRAKHIDMEGSRFYLFYRDCWIPRLTTVLRRTLKI</sequence>